<name>A0A7X6DB13_9ENTE</name>
<feature type="transmembrane region" description="Helical" evidence="7">
    <location>
        <begin position="87"/>
        <end position="106"/>
    </location>
</feature>
<protein>
    <submittedName>
        <fullName evidence="9">Type IV secretory system conjugative DNA transfer family protein</fullName>
    </submittedName>
</protein>
<evidence type="ECO:0000256" key="3">
    <source>
        <dbReference type="ARBA" id="ARBA00022475"/>
    </source>
</evidence>
<dbReference type="CDD" id="cd01127">
    <property type="entry name" value="TrwB_TraG_TraD_VirD4"/>
    <property type="match status" value="2"/>
</dbReference>
<evidence type="ECO:0000256" key="4">
    <source>
        <dbReference type="ARBA" id="ARBA00022692"/>
    </source>
</evidence>
<feature type="transmembrane region" description="Helical" evidence="7">
    <location>
        <begin position="139"/>
        <end position="161"/>
    </location>
</feature>
<dbReference type="InterPro" id="IPR032689">
    <property type="entry name" value="TraG-D_C"/>
</dbReference>
<dbReference type="RefSeq" id="WP_167808108.1">
    <property type="nucleotide sequence ID" value="NZ_JAAVMB010000019.1"/>
</dbReference>
<keyword evidence="5 7" id="KW-1133">Transmembrane helix</keyword>
<organism evidence="9 10">
    <name type="scientific">Vagococcus fluvialis</name>
    <dbReference type="NCBI Taxonomy" id="2738"/>
    <lineage>
        <taxon>Bacteria</taxon>
        <taxon>Bacillati</taxon>
        <taxon>Bacillota</taxon>
        <taxon>Bacilli</taxon>
        <taxon>Lactobacillales</taxon>
        <taxon>Enterococcaceae</taxon>
        <taxon>Vagococcus</taxon>
    </lineage>
</organism>
<evidence type="ECO:0000313" key="9">
    <source>
        <dbReference type="EMBL" id="NKC69065.1"/>
    </source>
</evidence>
<evidence type="ECO:0000313" key="10">
    <source>
        <dbReference type="Proteomes" id="UP000521358"/>
    </source>
</evidence>
<dbReference type="SUPFAM" id="SSF52540">
    <property type="entry name" value="P-loop containing nucleoside triphosphate hydrolases"/>
    <property type="match status" value="1"/>
</dbReference>
<dbReference type="EMBL" id="JAAVMB010000019">
    <property type="protein sequence ID" value="NKC69065.1"/>
    <property type="molecule type" value="Genomic_DNA"/>
</dbReference>
<dbReference type="GO" id="GO:0005886">
    <property type="term" value="C:plasma membrane"/>
    <property type="evidence" value="ECO:0007669"/>
    <property type="project" value="UniProtKB-SubCell"/>
</dbReference>
<comment type="similarity">
    <text evidence="2">Belongs to the VirD4/TraG family.</text>
</comment>
<evidence type="ECO:0000256" key="2">
    <source>
        <dbReference type="ARBA" id="ARBA00008806"/>
    </source>
</evidence>
<evidence type="ECO:0000256" key="6">
    <source>
        <dbReference type="ARBA" id="ARBA00023136"/>
    </source>
</evidence>
<keyword evidence="3" id="KW-1003">Cell membrane</keyword>
<dbReference type="PANTHER" id="PTHR37937:SF1">
    <property type="entry name" value="CONJUGATIVE TRANSFER: DNA TRANSPORT"/>
    <property type="match status" value="1"/>
</dbReference>
<dbReference type="Pfam" id="PF12696">
    <property type="entry name" value="TraG-D_C"/>
    <property type="match status" value="1"/>
</dbReference>
<reference evidence="9 10" key="1">
    <citation type="submission" date="2020-03" db="EMBL/GenBank/DDBJ databases">
        <title>Bacterial samples isolated from urine from healthy bovine heifers (Gyr breed).</title>
        <authorList>
            <person name="Giannattasio-Ferraz S."/>
            <person name="Maskeri L."/>
            <person name="Penido A."/>
            <person name="Barbosa-Stancioli E.F."/>
            <person name="Putonti C."/>
        </authorList>
    </citation>
    <scope>NUCLEOTIDE SEQUENCE [LARGE SCALE GENOMIC DNA]</scope>
    <source>
        <strain evidence="9 10">UFMG-H7</strain>
    </source>
</reference>
<evidence type="ECO:0000256" key="5">
    <source>
        <dbReference type="ARBA" id="ARBA00022989"/>
    </source>
</evidence>
<evidence type="ECO:0000256" key="1">
    <source>
        <dbReference type="ARBA" id="ARBA00004651"/>
    </source>
</evidence>
<evidence type="ECO:0000256" key="7">
    <source>
        <dbReference type="SAM" id="Phobius"/>
    </source>
</evidence>
<dbReference type="Gene3D" id="3.40.50.300">
    <property type="entry name" value="P-loop containing nucleotide triphosphate hydrolases"/>
    <property type="match status" value="1"/>
</dbReference>
<keyword evidence="6 7" id="KW-0472">Membrane</keyword>
<sequence>MVKIKKRKQVGLFKFNFIRKKINLFKQTYEEQEVFSDNSALEKYKALLIATLSVFKFNLPGKSKMRSKKKIDGQELPSERSKTSKNVFYLSLVVSIFLFIFLLYLGSMGKGFFHELSKRGFKGTFEINEWYSLLNIIKYPLPLMMIILIFCLVAFLGFILYQSFSMRFKELNRGQKGDMRLLEIKEIQKNFKEIPHVKFRFDGYGGMPLSHYRAYFYIDIRTSNTVVIGISRSGKTEIYIFPLIDNLSRARKQASMMINDVKKEILRGTQLLLESRGYDTYSLDLIDPMRSMSIQLLQTAIFYWQIGEKDQAELLINSLTHSLYNSKNDNGASKHFNETAQGVVNAIILSFLEMADIEGNYKKVTMYNITQFMIEMGMERWKFARDPKEYNALDLYFEKLPKGSSAKAQYASTNFAGDREKGSIMSTAIRGLRIFQLKSVAKLTSQNTLDFKKLGFPKEIMIQFDKSLAYQKVTLQFKRGEKILGERVTEPFLSGMAMYFFDYDLRQGDKVLIHYPNVKNNNEPLVATVEIDKIYQHDPTYEKDYRVDTTLTGQTDLIKDATMSYCDRPIAVYMCVADEDKSLHPIVSILISQVYQQLIKLCSYSDNNNKLFRRLHMIFEEYGNMALIPDMPNYVTASLGREILWNFFVQGNNQFYELHGEKQGKLILDNCQNTCYVMSKDKETVNSIYEFLGKKTIEEQSISDKANKIDASRQRRVEGEDLIQKTRIQTPLEGETIVIAGLNRKDNDGNPIRPFPIFNTKETTMPLRHAFELNDYIDTSTPLSDLNTPCTHRYLDLSELAWDYDKIKAEIGVPFFDLDIEETSFEAVREETTNHQTFETKQEVLIEINDVLWNEMTDDSQREKFIQAIENNIMPTINSFLNQLKEREVIENMIHQYQLLS</sequence>
<dbReference type="Proteomes" id="UP000521358">
    <property type="component" value="Unassembled WGS sequence"/>
</dbReference>
<proteinExistence type="inferred from homology"/>
<dbReference type="InterPro" id="IPR051539">
    <property type="entry name" value="T4SS-coupling_protein"/>
</dbReference>
<comment type="caution">
    <text evidence="9">The sequence shown here is derived from an EMBL/GenBank/DDBJ whole genome shotgun (WGS) entry which is preliminary data.</text>
</comment>
<accession>A0A7X6DB13</accession>
<dbReference type="InterPro" id="IPR027417">
    <property type="entry name" value="P-loop_NTPase"/>
</dbReference>
<feature type="domain" description="TraD/TraG TraM recognition site" evidence="8">
    <location>
        <begin position="614"/>
        <end position="729"/>
    </location>
</feature>
<dbReference type="Pfam" id="PF02534">
    <property type="entry name" value="T4SS-DNA_transf"/>
    <property type="match status" value="1"/>
</dbReference>
<comment type="subcellular location">
    <subcellularLocation>
        <location evidence="1">Cell membrane</location>
        <topology evidence="1">Multi-pass membrane protein</topology>
    </subcellularLocation>
</comment>
<dbReference type="AlphaFoldDB" id="A0A7X6DB13"/>
<evidence type="ECO:0000259" key="8">
    <source>
        <dbReference type="Pfam" id="PF12696"/>
    </source>
</evidence>
<dbReference type="InterPro" id="IPR003688">
    <property type="entry name" value="TraG/VirD4"/>
</dbReference>
<dbReference type="PANTHER" id="PTHR37937">
    <property type="entry name" value="CONJUGATIVE TRANSFER: DNA TRANSPORT"/>
    <property type="match status" value="1"/>
</dbReference>
<dbReference type="NCBIfam" id="NF045973">
    <property type="entry name" value="conju_CD1115"/>
    <property type="match status" value="1"/>
</dbReference>
<keyword evidence="4 7" id="KW-0812">Transmembrane</keyword>
<gene>
    <name evidence="9" type="ORF">HED35_13290</name>
</gene>